<evidence type="ECO:0000313" key="3">
    <source>
        <dbReference type="Proteomes" id="UP000650466"/>
    </source>
</evidence>
<organism evidence="2 3">
    <name type="scientific">Paenibacillus sedimenti</name>
    <dbReference type="NCBI Taxonomy" id="2770274"/>
    <lineage>
        <taxon>Bacteria</taxon>
        <taxon>Bacillati</taxon>
        <taxon>Bacillota</taxon>
        <taxon>Bacilli</taxon>
        <taxon>Bacillales</taxon>
        <taxon>Paenibacillaceae</taxon>
        <taxon>Paenibacillus</taxon>
    </lineage>
</organism>
<proteinExistence type="predicted"/>
<evidence type="ECO:0000313" key="2">
    <source>
        <dbReference type="EMBL" id="MBD0382299.1"/>
    </source>
</evidence>
<reference evidence="2" key="1">
    <citation type="submission" date="2020-09" db="EMBL/GenBank/DDBJ databases">
        <title>Draft Genome Sequence of Paenibacillus sp. WST5.</title>
        <authorList>
            <person name="Bao Z."/>
        </authorList>
    </citation>
    <scope>NUCLEOTIDE SEQUENCE</scope>
    <source>
        <strain evidence="2">WST5</strain>
    </source>
</reference>
<sequence>MWIIATCIFTASLACLAIEVPALRRIQQKKDHIAFYLMLLVGTGLNIIEFATNFELPNPSRLMIIVYKPIYEMVKTLLEQ</sequence>
<comment type="caution">
    <text evidence="2">The sequence shown here is derived from an EMBL/GenBank/DDBJ whole genome shotgun (WGS) entry which is preliminary data.</text>
</comment>
<name>A0A926QLD0_9BACL</name>
<keyword evidence="1" id="KW-0812">Transmembrane</keyword>
<feature type="transmembrane region" description="Helical" evidence="1">
    <location>
        <begin position="33"/>
        <end position="54"/>
    </location>
</feature>
<keyword evidence="1" id="KW-1133">Transmembrane helix</keyword>
<gene>
    <name evidence="2" type="ORF">ICC18_19465</name>
</gene>
<protein>
    <submittedName>
        <fullName evidence="2">Uncharacterized protein</fullName>
    </submittedName>
</protein>
<dbReference type="AlphaFoldDB" id="A0A926QLD0"/>
<dbReference type="RefSeq" id="WP_188176097.1">
    <property type="nucleotide sequence ID" value="NZ_JACVVD010000007.1"/>
</dbReference>
<dbReference type="EMBL" id="JACVVD010000007">
    <property type="protein sequence ID" value="MBD0382299.1"/>
    <property type="molecule type" value="Genomic_DNA"/>
</dbReference>
<keyword evidence="1" id="KW-0472">Membrane</keyword>
<dbReference type="Proteomes" id="UP000650466">
    <property type="component" value="Unassembled WGS sequence"/>
</dbReference>
<accession>A0A926QLD0</accession>
<keyword evidence="3" id="KW-1185">Reference proteome</keyword>
<evidence type="ECO:0000256" key="1">
    <source>
        <dbReference type="SAM" id="Phobius"/>
    </source>
</evidence>